<evidence type="ECO:0000313" key="6">
    <source>
        <dbReference type="Proteomes" id="UP001652625"/>
    </source>
</evidence>
<feature type="domain" description="CCHC-type" evidence="5">
    <location>
        <begin position="86"/>
        <end position="102"/>
    </location>
</feature>
<keyword evidence="1" id="KW-0479">Metal-binding</keyword>
<dbReference type="RefSeq" id="XP_004207773.2">
    <property type="nucleotide sequence ID" value="XM_004207725.4"/>
</dbReference>
<dbReference type="Proteomes" id="UP001652625">
    <property type="component" value="Chromosome 07"/>
</dbReference>
<evidence type="ECO:0000313" key="7">
    <source>
        <dbReference type="RefSeq" id="XP_065656833.1"/>
    </source>
</evidence>
<dbReference type="RefSeq" id="XP_065656833.1">
    <property type="nucleotide sequence ID" value="XM_065800761.1"/>
</dbReference>
<feature type="compositionally biased region" description="Basic and acidic residues" evidence="3">
    <location>
        <begin position="117"/>
        <end position="133"/>
    </location>
</feature>
<evidence type="ECO:0000256" key="2">
    <source>
        <dbReference type="PROSITE-ProRule" id="PRU00176"/>
    </source>
</evidence>
<gene>
    <name evidence="7" type="primary">LOC100203178</name>
</gene>
<dbReference type="InterPro" id="IPR012677">
    <property type="entry name" value="Nucleotide-bd_a/b_plait_sf"/>
</dbReference>
<organism evidence="6 7">
    <name type="scientific">Hydra vulgaris</name>
    <name type="common">Hydra</name>
    <name type="synonym">Hydra attenuata</name>
    <dbReference type="NCBI Taxonomy" id="6087"/>
    <lineage>
        <taxon>Eukaryota</taxon>
        <taxon>Metazoa</taxon>
        <taxon>Cnidaria</taxon>
        <taxon>Hydrozoa</taxon>
        <taxon>Hydroidolina</taxon>
        <taxon>Anthoathecata</taxon>
        <taxon>Aplanulata</taxon>
        <taxon>Hydridae</taxon>
        <taxon>Hydra</taxon>
    </lineage>
</organism>
<keyword evidence="1" id="KW-0863">Zinc-finger</keyword>
<dbReference type="SUPFAM" id="SSF57756">
    <property type="entry name" value="Retrovirus zinc finger-like domains"/>
    <property type="match status" value="1"/>
</dbReference>
<keyword evidence="2" id="KW-0694">RNA-binding</keyword>
<keyword evidence="6" id="KW-1185">Reference proteome</keyword>
<dbReference type="Gene3D" id="4.10.60.10">
    <property type="entry name" value="Zinc finger, CCHC-type"/>
    <property type="match status" value="1"/>
</dbReference>
<reference evidence="7" key="1">
    <citation type="submission" date="2025-08" db="UniProtKB">
        <authorList>
            <consortium name="RefSeq"/>
        </authorList>
    </citation>
    <scope>IDENTIFICATION</scope>
</reference>
<dbReference type="InterPro" id="IPR050907">
    <property type="entry name" value="SRSF"/>
</dbReference>
<accession>A0ABM4C5H5</accession>
<dbReference type="InterPro" id="IPR000504">
    <property type="entry name" value="RRM_dom"/>
</dbReference>
<dbReference type="CDD" id="cd12373">
    <property type="entry name" value="RRM_SRSF3_like"/>
    <property type="match status" value="1"/>
</dbReference>
<protein>
    <submittedName>
        <fullName evidence="7">Serine/arginine-rich splicing factor 7 isoform X2</fullName>
    </submittedName>
</protein>
<evidence type="ECO:0000256" key="1">
    <source>
        <dbReference type="PROSITE-ProRule" id="PRU00047"/>
    </source>
</evidence>
<dbReference type="Pfam" id="PF00076">
    <property type="entry name" value="RRM_1"/>
    <property type="match status" value="1"/>
</dbReference>
<dbReference type="Gene3D" id="3.30.70.330">
    <property type="match status" value="1"/>
</dbReference>
<keyword evidence="1" id="KW-0862">Zinc</keyword>
<evidence type="ECO:0000259" key="5">
    <source>
        <dbReference type="PROSITE" id="PS50158"/>
    </source>
</evidence>
<evidence type="ECO:0000256" key="3">
    <source>
        <dbReference type="SAM" id="MobiDB-lite"/>
    </source>
</evidence>
<dbReference type="PROSITE" id="PS50158">
    <property type="entry name" value="ZF_CCHC"/>
    <property type="match status" value="1"/>
</dbReference>
<dbReference type="InterPro" id="IPR035979">
    <property type="entry name" value="RBD_domain_sf"/>
</dbReference>
<dbReference type="SUPFAM" id="SSF54928">
    <property type="entry name" value="RNA-binding domain, RBD"/>
    <property type="match status" value="1"/>
</dbReference>
<dbReference type="PANTHER" id="PTHR23147">
    <property type="entry name" value="SERINE/ARGININE RICH SPLICING FACTOR"/>
    <property type="match status" value="1"/>
</dbReference>
<dbReference type="SMART" id="SM00343">
    <property type="entry name" value="ZnF_C2HC"/>
    <property type="match status" value="1"/>
</dbReference>
<dbReference type="InterPro" id="IPR036875">
    <property type="entry name" value="Znf_CCHC_sf"/>
</dbReference>
<sequence length="133" mass="15363">MSRIFIGGLPEDASRNELEKEFESFGRLRDVWVARNPPGFGFIIFEDARDAEDAVREMDGKRVCGSRIRVEFARGPATGRKGREEKCYNCNKFGHMSRDCRNPGGGNSHSHRRSRSRSHERSRDRGGERRYRD</sequence>
<name>A0ABM4C5H5_HYDVU</name>
<dbReference type="SMART" id="SM00360">
    <property type="entry name" value="RRM"/>
    <property type="match status" value="1"/>
</dbReference>
<dbReference type="GeneID" id="100203178"/>
<dbReference type="PROSITE" id="PS50102">
    <property type="entry name" value="RRM"/>
    <property type="match status" value="1"/>
</dbReference>
<dbReference type="InterPro" id="IPR001878">
    <property type="entry name" value="Znf_CCHC"/>
</dbReference>
<feature type="region of interest" description="Disordered" evidence="3">
    <location>
        <begin position="94"/>
        <end position="133"/>
    </location>
</feature>
<feature type="domain" description="RRM" evidence="4">
    <location>
        <begin position="2"/>
        <end position="75"/>
    </location>
</feature>
<dbReference type="Pfam" id="PF00098">
    <property type="entry name" value="zf-CCHC"/>
    <property type="match status" value="1"/>
</dbReference>
<evidence type="ECO:0000259" key="4">
    <source>
        <dbReference type="PROSITE" id="PS50102"/>
    </source>
</evidence>
<proteinExistence type="predicted"/>